<keyword evidence="2" id="KW-0238">DNA-binding</keyword>
<dbReference type="InterPro" id="IPR047640">
    <property type="entry name" value="RpiR-like"/>
</dbReference>
<dbReference type="AlphaFoldDB" id="A0A6G8APB1"/>
<dbReference type="Pfam" id="PF01418">
    <property type="entry name" value="HTH_6"/>
    <property type="match status" value="1"/>
</dbReference>
<dbReference type="GO" id="GO:0097367">
    <property type="term" value="F:carbohydrate derivative binding"/>
    <property type="evidence" value="ECO:0007669"/>
    <property type="project" value="InterPro"/>
</dbReference>
<dbReference type="Pfam" id="PF01380">
    <property type="entry name" value="SIS"/>
    <property type="match status" value="1"/>
</dbReference>
<evidence type="ECO:0000256" key="3">
    <source>
        <dbReference type="ARBA" id="ARBA00023163"/>
    </source>
</evidence>
<dbReference type="EMBL" id="CP049886">
    <property type="protein sequence ID" value="QIL46827.1"/>
    <property type="molecule type" value="Genomic_DNA"/>
</dbReference>
<dbReference type="Gene3D" id="3.40.50.10490">
    <property type="entry name" value="Glucose-6-phosphate isomerase like protein, domain 1"/>
    <property type="match status" value="1"/>
</dbReference>
<dbReference type="CDD" id="cd05013">
    <property type="entry name" value="SIS_RpiR"/>
    <property type="match status" value="1"/>
</dbReference>
<dbReference type="SUPFAM" id="SSF46689">
    <property type="entry name" value="Homeodomain-like"/>
    <property type="match status" value="1"/>
</dbReference>
<dbReference type="InterPro" id="IPR036388">
    <property type="entry name" value="WH-like_DNA-bd_sf"/>
</dbReference>
<evidence type="ECO:0000256" key="1">
    <source>
        <dbReference type="ARBA" id="ARBA00023015"/>
    </source>
</evidence>
<accession>A0A6G8APB1</accession>
<evidence type="ECO:0000313" key="7">
    <source>
        <dbReference type="Proteomes" id="UP000500890"/>
    </source>
</evidence>
<feature type="domain" description="HTH rpiR-type" evidence="4">
    <location>
        <begin position="1"/>
        <end position="75"/>
    </location>
</feature>
<proteinExistence type="predicted"/>
<reference evidence="6 7" key="1">
    <citation type="submission" date="2020-03" db="EMBL/GenBank/DDBJ databases">
        <title>Vagococcus sp. nov., isolated from beetles.</title>
        <authorList>
            <person name="Hyun D.-W."/>
            <person name="Bae J.-W."/>
        </authorList>
    </citation>
    <scope>NUCLEOTIDE SEQUENCE [LARGE SCALE GENOMIC DNA]</scope>
    <source>
        <strain evidence="6 7">HDW17A</strain>
    </source>
</reference>
<dbReference type="InterPro" id="IPR035472">
    <property type="entry name" value="RpiR-like_SIS"/>
</dbReference>
<organism evidence="6 7">
    <name type="scientific">Vagococcus coleopterorum</name>
    <dbReference type="NCBI Taxonomy" id="2714946"/>
    <lineage>
        <taxon>Bacteria</taxon>
        <taxon>Bacillati</taxon>
        <taxon>Bacillota</taxon>
        <taxon>Bacilli</taxon>
        <taxon>Lactobacillales</taxon>
        <taxon>Enterococcaceae</taxon>
        <taxon>Vagococcus</taxon>
    </lineage>
</organism>
<gene>
    <name evidence="6" type="ORF">G7081_06970</name>
</gene>
<sequence length="291" mass="33086">MLLTEKLQNPIFSKTECVVIDYLLEQRLLLSQQTIKDISKATFTSPSTLIRISHKMGFDGWKAFKQELLHELDYLDNHFQSIDANFPFKQNDGFTKISGKLGSLVQETINDTLTLLNHDDLSAAVRLLEEAPQIKIFTSNINIYLAQDFCHKMNRINKNVSIISLDGEKVWEASHADSSVLAILISYSGETQSITHLLPIFKKNKVKTLALTNMGDNTISKFSDCTLKISTREKLYSKIAGFSSHYSICFLLDTLYSALFSLNYEENFKQNLTVSQLNDPRFSHLDALKED</sequence>
<name>A0A6G8APB1_9ENTE</name>
<evidence type="ECO:0000259" key="4">
    <source>
        <dbReference type="PROSITE" id="PS51071"/>
    </source>
</evidence>
<dbReference type="KEGG" id="vah:G7081_06970"/>
<dbReference type="InterPro" id="IPR046348">
    <property type="entry name" value="SIS_dom_sf"/>
</dbReference>
<dbReference type="Gene3D" id="1.10.10.10">
    <property type="entry name" value="Winged helix-like DNA-binding domain superfamily/Winged helix DNA-binding domain"/>
    <property type="match status" value="1"/>
</dbReference>
<dbReference type="InterPro" id="IPR000281">
    <property type="entry name" value="HTH_RpiR"/>
</dbReference>
<dbReference type="Proteomes" id="UP000500890">
    <property type="component" value="Chromosome"/>
</dbReference>
<dbReference type="SUPFAM" id="SSF53697">
    <property type="entry name" value="SIS domain"/>
    <property type="match status" value="1"/>
</dbReference>
<dbReference type="GO" id="GO:0003700">
    <property type="term" value="F:DNA-binding transcription factor activity"/>
    <property type="evidence" value="ECO:0007669"/>
    <property type="project" value="InterPro"/>
</dbReference>
<dbReference type="GO" id="GO:1901135">
    <property type="term" value="P:carbohydrate derivative metabolic process"/>
    <property type="evidence" value="ECO:0007669"/>
    <property type="project" value="InterPro"/>
</dbReference>
<feature type="domain" description="SIS" evidence="5">
    <location>
        <begin position="124"/>
        <end position="265"/>
    </location>
</feature>
<dbReference type="PANTHER" id="PTHR30514">
    <property type="entry name" value="GLUCOKINASE"/>
    <property type="match status" value="1"/>
</dbReference>
<evidence type="ECO:0000313" key="6">
    <source>
        <dbReference type="EMBL" id="QIL46827.1"/>
    </source>
</evidence>
<protein>
    <submittedName>
        <fullName evidence="6">MurR/RpiR family transcriptional regulator</fullName>
    </submittedName>
</protein>
<dbReference type="PROSITE" id="PS51464">
    <property type="entry name" value="SIS"/>
    <property type="match status" value="1"/>
</dbReference>
<dbReference type="PROSITE" id="PS51071">
    <property type="entry name" value="HTH_RPIR"/>
    <property type="match status" value="1"/>
</dbReference>
<dbReference type="GO" id="GO:0003677">
    <property type="term" value="F:DNA binding"/>
    <property type="evidence" value="ECO:0007669"/>
    <property type="project" value="UniProtKB-KW"/>
</dbReference>
<evidence type="ECO:0000259" key="5">
    <source>
        <dbReference type="PROSITE" id="PS51464"/>
    </source>
</evidence>
<dbReference type="InterPro" id="IPR009057">
    <property type="entry name" value="Homeodomain-like_sf"/>
</dbReference>
<evidence type="ECO:0000256" key="2">
    <source>
        <dbReference type="ARBA" id="ARBA00023125"/>
    </source>
</evidence>
<keyword evidence="7" id="KW-1185">Reference proteome</keyword>
<dbReference type="InterPro" id="IPR001347">
    <property type="entry name" value="SIS_dom"/>
</dbReference>
<dbReference type="RefSeq" id="WP_166008215.1">
    <property type="nucleotide sequence ID" value="NZ_CP049886.1"/>
</dbReference>
<keyword evidence="3" id="KW-0804">Transcription</keyword>
<dbReference type="PANTHER" id="PTHR30514:SF10">
    <property type="entry name" value="MURR_RPIR FAMILY TRANSCRIPTIONAL REGULATOR"/>
    <property type="match status" value="1"/>
</dbReference>
<keyword evidence="1" id="KW-0805">Transcription regulation</keyword>